<evidence type="ECO:0000313" key="1">
    <source>
        <dbReference type="EMBL" id="CAD7684639.1"/>
    </source>
</evidence>
<comment type="caution">
    <text evidence="1">The sequence shown here is derived from an EMBL/GenBank/DDBJ whole genome shotgun (WGS) entry which is preliminary data.</text>
</comment>
<dbReference type="InterPro" id="IPR036282">
    <property type="entry name" value="Glutathione-S-Trfase_C_sf"/>
</dbReference>
<reference evidence="1" key="1">
    <citation type="submission" date="2020-12" db="EMBL/GenBank/DDBJ databases">
        <authorList>
            <consortium name="Molecular Ecology Group"/>
        </authorList>
    </citation>
    <scope>NUCLEOTIDE SEQUENCE</scope>
    <source>
        <strain evidence="1">TBG_1078</strain>
    </source>
</reference>
<gene>
    <name evidence="1" type="ORF">NYPRO_LOCUS17432</name>
</gene>
<sequence>MPYLNAVIQVAMHWLNQFVKLPNQLPEESRQRKPGCRAHSRPPVCMGSFPSSRMETLPYTSLTNTILRHLGLSVGLYGKDQHEVALNVLNGGVENLCCKYISLIYTNSEAGKEDNQISFTDDNLLDLLLIHQVLAHGCLDSFPLLLAYLVHVNTWPKLRPSWLLPRSSTRLAVGLVSVASHSSGIQQKRLEADSSSLNAHCHLSKSTSKECKMNGTFPWKLAEVFHPGNQSQKSQGPGCELSWAPRKTASSAELQLTCVIFSRAQGASMCLAENGFELSNMEYFVKQASADLY</sequence>
<dbReference type="SUPFAM" id="SSF47616">
    <property type="entry name" value="GST C-terminal domain-like"/>
    <property type="match status" value="1"/>
</dbReference>
<dbReference type="EMBL" id="CAJHUB010000758">
    <property type="protein sequence ID" value="CAD7684639.1"/>
    <property type="molecule type" value="Genomic_DNA"/>
</dbReference>
<name>A0A811Z8U5_NYCPR</name>
<keyword evidence="2" id="KW-1185">Reference proteome</keyword>
<protein>
    <submittedName>
        <fullName evidence="1">(raccoon dog) hypothetical protein</fullName>
    </submittedName>
</protein>
<organism evidence="1 2">
    <name type="scientific">Nyctereutes procyonoides</name>
    <name type="common">Raccoon dog</name>
    <name type="synonym">Canis procyonoides</name>
    <dbReference type="NCBI Taxonomy" id="34880"/>
    <lineage>
        <taxon>Eukaryota</taxon>
        <taxon>Metazoa</taxon>
        <taxon>Chordata</taxon>
        <taxon>Craniata</taxon>
        <taxon>Vertebrata</taxon>
        <taxon>Euteleostomi</taxon>
        <taxon>Mammalia</taxon>
        <taxon>Eutheria</taxon>
        <taxon>Laurasiatheria</taxon>
        <taxon>Carnivora</taxon>
        <taxon>Caniformia</taxon>
        <taxon>Canidae</taxon>
        <taxon>Nyctereutes</taxon>
    </lineage>
</organism>
<evidence type="ECO:0000313" key="2">
    <source>
        <dbReference type="Proteomes" id="UP000645828"/>
    </source>
</evidence>
<accession>A0A811Z8U5</accession>
<dbReference type="AlphaFoldDB" id="A0A811Z8U5"/>
<proteinExistence type="predicted"/>
<dbReference type="Proteomes" id="UP000645828">
    <property type="component" value="Unassembled WGS sequence"/>
</dbReference>